<name>A0A8H8RCI3_9HELO</name>
<dbReference type="GO" id="GO:0003824">
    <property type="term" value="F:catalytic activity"/>
    <property type="evidence" value="ECO:0007669"/>
    <property type="project" value="UniProtKB-KW"/>
</dbReference>
<keyword evidence="4" id="KW-1185">Reference proteome</keyword>
<feature type="non-terminal residue" evidence="3">
    <location>
        <position position="148"/>
    </location>
</feature>
<accession>A0A8H8RCI3</accession>
<dbReference type="SUPFAM" id="SSF56672">
    <property type="entry name" value="DNA/RNA polymerases"/>
    <property type="match status" value="1"/>
</dbReference>
<dbReference type="InterPro" id="IPR043502">
    <property type="entry name" value="DNA/RNA_pol_sf"/>
</dbReference>
<dbReference type="EMBL" id="QGMJ01001052">
    <property type="protein sequence ID" value="TVY32389.1"/>
    <property type="molecule type" value="Genomic_DNA"/>
</dbReference>
<protein>
    <submittedName>
        <fullName evidence="3">Retrovirus-related Pol polyprotein from transposon</fullName>
    </submittedName>
</protein>
<reference evidence="3 4" key="1">
    <citation type="submission" date="2018-05" db="EMBL/GenBank/DDBJ databases">
        <title>Genome sequencing and assembly of the regulated plant pathogen Lachnellula willkommii and related sister species for the development of diagnostic species identification markers.</title>
        <authorList>
            <person name="Giroux E."/>
            <person name="Bilodeau G."/>
        </authorList>
    </citation>
    <scope>NUCLEOTIDE SEQUENCE [LARGE SCALE GENOMIC DNA]</scope>
    <source>
        <strain evidence="3 4">CBS 197.66</strain>
    </source>
</reference>
<evidence type="ECO:0000313" key="3">
    <source>
        <dbReference type="EMBL" id="TVY32389.1"/>
    </source>
</evidence>
<dbReference type="InterPro" id="IPR050951">
    <property type="entry name" value="Retrovirus_Pol_polyprotein"/>
</dbReference>
<dbReference type="AlphaFoldDB" id="A0A8H8RCI3"/>
<keyword evidence="1" id="KW-0511">Multifunctional enzyme</keyword>
<evidence type="ECO:0000313" key="4">
    <source>
        <dbReference type="Proteomes" id="UP000462212"/>
    </source>
</evidence>
<dbReference type="Gene3D" id="3.30.70.270">
    <property type="match status" value="1"/>
</dbReference>
<proteinExistence type="predicted"/>
<organism evidence="3 4">
    <name type="scientific">Lachnellula subtilissima</name>
    <dbReference type="NCBI Taxonomy" id="602034"/>
    <lineage>
        <taxon>Eukaryota</taxon>
        <taxon>Fungi</taxon>
        <taxon>Dikarya</taxon>
        <taxon>Ascomycota</taxon>
        <taxon>Pezizomycotina</taxon>
        <taxon>Leotiomycetes</taxon>
        <taxon>Helotiales</taxon>
        <taxon>Lachnaceae</taxon>
        <taxon>Lachnellula</taxon>
    </lineage>
</organism>
<dbReference type="InterPro" id="IPR041577">
    <property type="entry name" value="RT_RNaseH_2"/>
</dbReference>
<dbReference type="Proteomes" id="UP000462212">
    <property type="component" value="Unassembled WGS sequence"/>
</dbReference>
<dbReference type="Pfam" id="PF17919">
    <property type="entry name" value="RT_RNaseH_2"/>
    <property type="match status" value="1"/>
</dbReference>
<dbReference type="OrthoDB" id="3561867at2759"/>
<evidence type="ECO:0000256" key="1">
    <source>
        <dbReference type="ARBA" id="ARBA00023268"/>
    </source>
</evidence>
<dbReference type="FunFam" id="3.30.70.270:FF:000020">
    <property type="entry name" value="Transposon Tf2-6 polyprotein-like Protein"/>
    <property type="match status" value="1"/>
</dbReference>
<dbReference type="PANTHER" id="PTHR37984:SF5">
    <property type="entry name" value="PROTEIN NYNRIN-LIKE"/>
    <property type="match status" value="1"/>
</dbReference>
<evidence type="ECO:0000259" key="2">
    <source>
        <dbReference type="Pfam" id="PF17919"/>
    </source>
</evidence>
<sequence>TPAINLHLKRRDCEKNANTNLLPAGRQKLPSQYHNYLDVFSKDALNVLPTHKKWDHKIKAFLGFYNFYRRFIKDYRRIARPLTLATRKDQPFNFNNMCKQAFISLKKALTSAPILGYFQFNRLHMLEIDASNRVVAAVLSKLDPGDNA</sequence>
<feature type="domain" description="Reverse transcriptase/retrotransposon-derived protein RNase H-like" evidence="2">
    <location>
        <begin position="95"/>
        <end position="145"/>
    </location>
</feature>
<feature type="non-terminal residue" evidence="3">
    <location>
        <position position="1"/>
    </location>
</feature>
<gene>
    <name evidence="3" type="primary">POL</name>
    <name evidence="3" type="ORF">LSUB1_G008539</name>
</gene>
<dbReference type="PANTHER" id="PTHR37984">
    <property type="entry name" value="PROTEIN CBG26694"/>
    <property type="match status" value="1"/>
</dbReference>
<comment type="caution">
    <text evidence="3">The sequence shown here is derived from an EMBL/GenBank/DDBJ whole genome shotgun (WGS) entry which is preliminary data.</text>
</comment>
<dbReference type="InterPro" id="IPR043128">
    <property type="entry name" value="Rev_trsase/Diguanyl_cyclase"/>
</dbReference>